<sequence length="191" mass="22679">MIVLKKHQTTGETALQCFNKAFLPDIDKLNEFKIALKDRLQTQLDLLKEDGTTMEDNWKWTEETPTSTCQELSSRNKHHHKQQIYIATQDKIQERKNKTIAITNSRTRTEKFNPKTEYTETNKRVKRCIRADKQKYMEDLATTEGKAQRERNMKQLYDATKKVARKYSKPERPIKDKEGKTITETQEQRKR</sequence>
<proteinExistence type="predicted"/>
<evidence type="ECO:0000313" key="3">
    <source>
        <dbReference type="Proteomes" id="UP000277204"/>
    </source>
</evidence>
<dbReference type="EMBL" id="UZAI01006939">
    <property type="protein sequence ID" value="VDO97376.1"/>
    <property type="molecule type" value="Genomic_DNA"/>
</dbReference>
<dbReference type="AlphaFoldDB" id="A0A3P7Z6U3"/>
<keyword evidence="3" id="KW-1185">Reference proteome</keyword>
<feature type="region of interest" description="Disordered" evidence="1">
    <location>
        <begin position="157"/>
        <end position="191"/>
    </location>
</feature>
<gene>
    <name evidence="2" type="ORF">SMRZ_LOCUS11843</name>
</gene>
<name>A0A3P7Z6U3_9TREM</name>
<dbReference type="Proteomes" id="UP000277204">
    <property type="component" value="Unassembled WGS sequence"/>
</dbReference>
<protein>
    <submittedName>
        <fullName evidence="2">Uncharacterized protein</fullName>
    </submittedName>
</protein>
<evidence type="ECO:0000256" key="1">
    <source>
        <dbReference type="SAM" id="MobiDB-lite"/>
    </source>
</evidence>
<organism evidence="2 3">
    <name type="scientific">Schistosoma margrebowiei</name>
    <dbReference type="NCBI Taxonomy" id="48269"/>
    <lineage>
        <taxon>Eukaryota</taxon>
        <taxon>Metazoa</taxon>
        <taxon>Spiralia</taxon>
        <taxon>Lophotrochozoa</taxon>
        <taxon>Platyhelminthes</taxon>
        <taxon>Trematoda</taxon>
        <taxon>Digenea</taxon>
        <taxon>Strigeidida</taxon>
        <taxon>Schistosomatoidea</taxon>
        <taxon>Schistosomatidae</taxon>
        <taxon>Schistosoma</taxon>
    </lineage>
</organism>
<reference evidence="2 3" key="1">
    <citation type="submission" date="2018-11" db="EMBL/GenBank/DDBJ databases">
        <authorList>
            <consortium name="Pathogen Informatics"/>
        </authorList>
    </citation>
    <scope>NUCLEOTIDE SEQUENCE [LARGE SCALE GENOMIC DNA]</scope>
    <source>
        <strain evidence="2 3">Zambia</strain>
    </source>
</reference>
<accession>A0A3P7Z6U3</accession>
<feature type="compositionally biased region" description="Basic and acidic residues" evidence="1">
    <location>
        <begin position="168"/>
        <end position="191"/>
    </location>
</feature>
<evidence type="ECO:0000313" key="2">
    <source>
        <dbReference type="EMBL" id="VDO97376.1"/>
    </source>
</evidence>